<dbReference type="EMBL" id="JBITYG010000016">
    <property type="protein sequence ID" value="MFI9106149.1"/>
    <property type="molecule type" value="Genomic_DNA"/>
</dbReference>
<sequence length="109" mass="11487">MPYLSALALTLLVEVPVYVAALTVSARVRPARAGAAALMVNCVTHPPLWWFLAHVPAADYWGYFAAAEAAVCGVEALLLRRMLRLKGPVPYAASVTANAASVIAGLLLI</sequence>
<keyword evidence="3" id="KW-1185">Reference proteome</keyword>
<comment type="caution">
    <text evidence="2">The sequence shown here is derived from an EMBL/GenBank/DDBJ whole genome shotgun (WGS) entry which is preliminary data.</text>
</comment>
<proteinExistence type="predicted"/>
<evidence type="ECO:0000313" key="3">
    <source>
        <dbReference type="Proteomes" id="UP001614394"/>
    </source>
</evidence>
<gene>
    <name evidence="2" type="ORF">ACIGXA_37155</name>
</gene>
<protein>
    <submittedName>
        <fullName evidence="2">Uncharacterized protein</fullName>
    </submittedName>
</protein>
<keyword evidence="1" id="KW-0472">Membrane</keyword>
<evidence type="ECO:0000256" key="1">
    <source>
        <dbReference type="SAM" id="Phobius"/>
    </source>
</evidence>
<feature type="transmembrane region" description="Helical" evidence="1">
    <location>
        <begin position="60"/>
        <end position="79"/>
    </location>
</feature>
<evidence type="ECO:0000313" key="2">
    <source>
        <dbReference type="EMBL" id="MFI9106149.1"/>
    </source>
</evidence>
<keyword evidence="1" id="KW-0812">Transmembrane</keyword>
<organism evidence="2 3">
    <name type="scientific">Streptomyces fildesensis</name>
    <dbReference type="NCBI Taxonomy" id="375757"/>
    <lineage>
        <taxon>Bacteria</taxon>
        <taxon>Bacillati</taxon>
        <taxon>Actinomycetota</taxon>
        <taxon>Actinomycetes</taxon>
        <taxon>Kitasatosporales</taxon>
        <taxon>Streptomycetaceae</taxon>
        <taxon>Streptomyces</taxon>
    </lineage>
</organism>
<accession>A0ABW8CI67</accession>
<dbReference type="RefSeq" id="WP_399657404.1">
    <property type="nucleotide sequence ID" value="NZ_JBITYG010000016.1"/>
</dbReference>
<reference evidence="2 3" key="1">
    <citation type="submission" date="2024-10" db="EMBL/GenBank/DDBJ databases">
        <title>The Natural Products Discovery Center: Release of the First 8490 Sequenced Strains for Exploring Actinobacteria Biosynthetic Diversity.</title>
        <authorList>
            <person name="Kalkreuter E."/>
            <person name="Kautsar S.A."/>
            <person name="Yang D."/>
            <person name="Bader C.D."/>
            <person name="Teijaro C.N."/>
            <person name="Fluegel L."/>
            <person name="Davis C.M."/>
            <person name="Simpson J.R."/>
            <person name="Lauterbach L."/>
            <person name="Steele A.D."/>
            <person name="Gui C."/>
            <person name="Meng S."/>
            <person name="Li G."/>
            <person name="Viehrig K."/>
            <person name="Ye F."/>
            <person name="Su P."/>
            <person name="Kiefer A.F."/>
            <person name="Nichols A."/>
            <person name="Cepeda A.J."/>
            <person name="Yan W."/>
            <person name="Fan B."/>
            <person name="Jiang Y."/>
            <person name="Adhikari A."/>
            <person name="Zheng C.-J."/>
            <person name="Schuster L."/>
            <person name="Cowan T.M."/>
            <person name="Smanski M.J."/>
            <person name="Chevrette M.G."/>
            <person name="De Carvalho L.P.S."/>
            <person name="Shen B."/>
        </authorList>
    </citation>
    <scope>NUCLEOTIDE SEQUENCE [LARGE SCALE GENOMIC DNA]</scope>
    <source>
        <strain evidence="2 3">NPDC053399</strain>
    </source>
</reference>
<keyword evidence="1" id="KW-1133">Transmembrane helix</keyword>
<dbReference type="Proteomes" id="UP001614394">
    <property type="component" value="Unassembled WGS sequence"/>
</dbReference>
<name>A0ABW8CI67_9ACTN</name>